<protein>
    <submittedName>
        <fullName evidence="1">Uncharacterized protein</fullName>
    </submittedName>
</protein>
<sequence length="117" mass="13522">ARKEIKQGTPKLEKLLETHNLVYNDLPLIHKELETKAKAILDQRKTKKTTVDTLRRMLEGLHAHLKTTSISISKEAENSKSRTKLRRVLTETKRKALETIELINSKDTTLPISYEDF</sequence>
<dbReference type="Proteomes" id="UP001234178">
    <property type="component" value="Unassembled WGS sequence"/>
</dbReference>
<dbReference type="EMBL" id="JAOYFB010000003">
    <property type="protein sequence ID" value="KAK4012427.1"/>
    <property type="molecule type" value="Genomic_DNA"/>
</dbReference>
<evidence type="ECO:0000313" key="2">
    <source>
        <dbReference type="Proteomes" id="UP001234178"/>
    </source>
</evidence>
<organism evidence="1 2">
    <name type="scientific">Daphnia magna</name>
    <dbReference type="NCBI Taxonomy" id="35525"/>
    <lineage>
        <taxon>Eukaryota</taxon>
        <taxon>Metazoa</taxon>
        <taxon>Ecdysozoa</taxon>
        <taxon>Arthropoda</taxon>
        <taxon>Crustacea</taxon>
        <taxon>Branchiopoda</taxon>
        <taxon>Diplostraca</taxon>
        <taxon>Cladocera</taxon>
        <taxon>Anomopoda</taxon>
        <taxon>Daphniidae</taxon>
        <taxon>Daphnia</taxon>
    </lineage>
</organism>
<gene>
    <name evidence="1" type="ORF">OUZ56_021526</name>
</gene>
<feature type="non-terminal residue" evidence="1">
    <location>
        <position position="1"/>
    </location>
</feature>
<feature type="non-terminal residue" evidence="1">
    <location>
        <position position="117"/>
    </location>
</feature>
<evidence type="ECO:0000313" key="1">
    <source>
        <dbReference type="EMBL" id="KAK4012427.1"/>
    </source>
</evidence>
<comment type="caution">
    <text evidence="1">The sequence shown here is derived from an EMBL/GenBank/DDBJ whole genome shotgun (WGS) entry which is preliminary data.</text>
</comment>
<accession>A0ABQ9ZHM7</accession>
<keyword evidence="2" id="KW-1185">Reference proteome</keyword>
<reference evidence="1 2" key="1">
    <citation type="journal article" date="2023" name="Nucleic Acids Res.">
        <title>The hologenome of Daphnia magna reveals possible DNA methylation and microbiome-mediated evolution of the host genome.</title>
        <authorList>
            <person name="Chaturvedi A."/>
            <person name="Li X."/>
            <person name="Dhandapani V."/>
            <person name="Marshall H."/>
            <person name="Kissane S."/>
            <person name="Cuenca-Cambronero M."/>
            <person name="Asole G."/>
            <person name="Calvet F."/>
            <person name="Ruiz-Romero M."/>
            <person name="Marangio P."/>
            <person name="Guigo R."/>
            <person name="Rago D."/>
            <person name="Mirbahai L."/>
            <person name="Eastwood N."/>
            <person name="Colbourne J.K."/>
            <person name="Zhou J."/>
            <person name="Mallon E."/>
            <person name="Orsini L."/>
        </authorList>
    </citation>
    <scope>NUCLEOTIDE SEQUENCE [LARGE SCALE GENOMIC DNA]</scope>
    <source>
        <strain evidence="1">LRV0_1</strain>
    </source>
</reference>
<proteinExistence type="predicted"/>
<name>A0ABQ9ZHM7_9CRUS</name>